<dbReference type="AlphaFoldDB" id="W0E500"/>
<protein>
    <submittedName>
        <fullName evidence="1">Uncharacterized protein</fullName>
    </submittedName>
</protein>
<evidence type="ECO:0000313" key="2">
    <source>
        <dbReference type="Proteomes" id="UP000010847"/>
    </source>
</evidence>
<organism evidence="1 2">
    <name type="scientific">Desulfitobacterium metallireducens DSM 15288</name>
    <dbReference type="NCBI Taxonomy" id="871968"/>
    <lineage>
        <taxon>Bacteria</taxon>
        <taxon>Bacillati</taxon>
        <taxon>Bacillota</taxon>
        <taxon>Clostridia</taxon>
        <taxon>Eubacteriales</taxon>
        <taxon>Desulfitobacteriaceae</taxon>
        <taxon>Desulfitobacterium</taxon>
    </lineage>
</organism>
<name>W0E500_9FIRM</name>
<keyword evidence="2" id="KW-1185">Reference proteome</keyword>
<accession>W0E500</accession>
<dbReference type="OrthoDB" id="2583594at2"/>
<gene>
    <name evidence="1" type="ORF">DESME_01050</name>
</gene>
<reference evidence="1 2" key="1">
    <citation type="submission" date="2013-12" db="EMBL/GenBank/DDBJ databases">
        <authorList>
            <consortium name="DOE Joint Genome Institute"/>
            <person name="Smidt H."/>
            <person name="Huntemann M."/>
            <person name="Han J."/>
            <person name="Chen A."/>
            <person name="Kyrpides N."/>
            <person name="Mavromatis K."/>
            <person name="Markowitz V."/>
            <person name="Palaniappan K."/>
            <person name="Ivanova N."/>
            <person name="Schaumberg A."/>
            <person name="Pati A."/>
            <person name="Liolios K."/>
            <person name="Nordberg H.P."/>
            <person name="Cantor M.N."/>
            <person name="Hua S.X."/>
            <person name="Woyke T."/>
        </authorList>
    </citation>
    <scope>NUCLEOTIDE SEQUENCE [LARGE SCALE GENOMIC DNA]</scope>
    <source>
        <strain evidence="2">DSM 15288</strain>
    </source>
</reference>
<dbReference type="EMBL" id="CP007032">
    <property type="protein sequence ID" value="AHF05827.1"/>
    <property type="molecule type" value="Genomic_DNA"/>
</dbReference>
<dbReference type="KEGG" id="dmt:DESME_01050"/>
<proteinExistence type="predicted"/>
<dbReference type="Proteomes" id="UP000010847">
    <property type="component" value="Chromosome"/>
</dbReference>
<sequence>MSLSSIIEKNPEIRKEFPNLKSHLTDYSGKLLKKEDWKTPIKVASIGTSLEAGYIGTAFDYVARSVLTKKYGVPERQLVAVGGLERFPRYIEVPLYPTGDTSIDNERSKGQRLAAKNVKKIMNYLSERLDFCIDNRQKFLTGACDLDQIIEDAVFLTSLEYTFRARSIHVADYYFKETEGKTYFSQKRMITDKKIIENVSHLLTVFLESIKNITWAQIILNPGFSIYSALLGGADADLIADDCLIDIKTKNKLSYSSEDFAQLFGYAAMASKMDYYITRVAIYFARFGVFACFDLSNLDKDFLAHFWDILSDKASSKRPI</sequence>
<dbReference type="RefSeq" id="WP_006716258.1">
    <property type="nucleotide sequence ID" value="NZ_CP007032.1"/>
</dbReference>
<evidence type="ECO:0000313" key="1">
    <source>
        <dbReference type="EMBL" id="AHF05827.1"/>
    </source>
</evidence>
<dbReference type="STRING" id="871968.DESME_01050"/>
<dbReference type="HOGENOM" id="CLU_879196_0_0_9"/>
<dbReference type="eggNOG" id="ENOG502ZSDS">
    <property type="taxonomic scope" value="Bacteria"/>
</dbReference>